<keyword evidence="6" id="KW-0472">Membrane</keyword>
<reference evidence="11" key="1">
    <citation type="submission" date="2020-06" db="EMBL/GenBank/DDBJ databases">
        <title>Draft genome of Bugula neritina, a colonial animal packing powerful symbionts and potential medicines.</title>
        <authorList>
            <person name="Rayko M."/>
        </authorList>
    </citation>
    <scope>NUCLEOTIDE SEQUENCE [LARGE SCALE GENOMIC DNA]</scope>
    <source>
        <strain evidence="11">Kwan_BN1</strain>
    </source>
</reference>
<protein>
    <submittedName>
        <fullName evidence="11">PTPRE</fullName>
    </submittedName>
</protein>
<dbReference type="PANTHER" id="PTHR24051">
    <property type="entry name" value="SUSHI DOMAIN-CONTAINING PROTEIN 1"/>
    <property type="match status" value="1"/>
</dbReference>
<evidence type="ECO:0000256" key="2">
    <source>
        <dbReference type="ARBA" id="ARBA00022692"/>
    </source>
</evidence>
<dbReference type="PANTHER" id="PTHR24051:SF9">
    <property type="entry name" value="FIBRONECTIN TYPE-III DOMAIN-CONTAINING PROTEIN"/>
    <property type="match status" value="1"/>
</dbReference>
<name>A0A7J7K4M0_BUGNE</name>
<feature type="region of interest" description="Disordered" evidence="9">
    <location>
        <begin position="1"/>
        <end position="25"/>
    </location>
</feature>
<evidence type="ECO:0000256" key="5">
    <source>
        <dbReference type="ARBA" id="ARBA00022989"/>
    </source>
</evidence>
<evidence type="ECO:0000256" key="1">
    <source>
        <dbReference type="ARBA" id="ARBA00004479"/>
    </source>
</evidence>
<dbReference type="InterPro" id="IPR057598">
    <property type="entry name" value="Fn3_PTPRU"/>
</dbReference>
<keyword evidence="5" id="KW-1133">Transmembrane helix</keyword>
<proteinExistence type="predicted"/>
<sequence length="167" mass="17806">MKSQALSSSTPAELPGKRSSGKTVSVTLHKVDIGSKEASSHLLIIEPEAPQDGSRKKRAADESSECDLTDVTALSGCYITAELTNSFFSNGDSQVFEVGDGKTYGGYHNKPLTPGSNYKLHQGVTVKLSVDAAYATIPECSSDTAENRTPYEEVDTTSIPTNKLQDT</sequence>
<organism evidence="11 12">
    <name type="scientific">Bugula neritina</name>
    <name type="common">Brown bryozoan</name>
    <name type="synonym">Sertularia neritina</name>
    <dbReference type="NCBI Taxonomy" id="10212"/>
    <lineage>
        <taxon>Eukaryota</taxon>
        <taxon>Metazoa</taxon>
        <taxon>Spiralia</taxon>
        <taxon>Lophotrochozoa</taxon>
        <taxon>Bryozoa</taxon>
        <taxon>Gymnolaemata</taxon>
        <taxon>Cheilostomatida</taxon>
        <taxon>Flustrina</taxon>
        <taxon>Buguloidea</taxon>
        <taxon>Bugulidae</taxon>
        <taxon>Bugula</taxon>
    </lineage>
</organism>
<gene>
    <name evidence="11" type="ORF">EB796_008798</name>
</gene>
<evidence type="ECO:0000256" key="9">
    <source>
        <dbReference type="SAM" id="MobiDB-lite"/>
    </source>
</evidence>
<keyword evidence="4" id="KW-0677">Repeat</keyword>
<keyword evidence="7" id="KW-1015">Disulfide bond</keyword>
<evidence type="ECO:0000313" key="12">
    <source>
        <dbReference type="Proteomes" id="UP000593567"/>
    </source>
</evidence>
<dbReference type="Proteomes" id="UP000593567">
    <property type="component" value="Unassembled WGS sequence"/>
</dbReference>
<feature type="compositionally biased region" description="Polar residues" evidence="9">
    <location>
        <begin position="1"/>
        <end position="11"/>
    </location>
</feature>
<feature type="region of interest" description="Disordered" evidence="9">
    <location>
        <begin position="141"/>
        <end position="167"/>
    </location>
</feature>
<feature type="region of interest" description="Disordered" evidence="9">
    <location>
        <begin position="39"/>
        <end position="65"/>
    </location>
</feature>
<dbReference type="EMBL" id="VXIV02001469">
    <property type="protein sequence ID" value="KAF6032894.1"/>
    <property type="molecule type" value="Genomic_DNA"/>
</dbReference>
<keyword evidence="2" id="KW-0812">Transmembrane</keyword>
<comment type="caution">
    <text evidence="11">The sequence shown here is derived from an EMBL/GenBank/DDBJ whole genome shotgun (WGS) entry which is preliminary data.</text>
</comment>
<dbReference type="GO" id="GO:0016020">
    <property type="term" value="C:membrane"/>
    <property type="evidence" value="ECO:0007669"/>
    <property type="project" value="UniProtKB-SubCell"/>
</dbReference>
<keyword evidence="12" id="KW-1185">Reference proteome</keyword>
<dbReference type="Pfam" id="PF23144">
    <property type="entry name" value="Fn3_PTPRU"/>
    <property type="match status" value="1"/>
</dbReference>
<keyword evidence="8" id="KW-0325">Glycoprotein</keyword>
<evidence type="ECO:0000256" key="8">
    <source>
        <dbReference type="ARBA" id="ARBA00023180"/>
    </source>
</evidence>
<dbReference type="InterPro" id="IPR051622">
    <property type="entry name" value="R-tyr_protein_phosphatases"/>
</dbReference>
<feature type="domain" description="Receptor-type tyrosine-protein phosphatase U-like Fn3" evidence="10">
    <location>
        <begin position="72"/>
        <end position="125"/>
    </location>
</feature>
<evidence type="ECO:0000256" key="3">
    <source>
        <dbReference type="ARBA" id="ARBA00022729"/>
    </source>
</evidence>
<evidence type="ECO:0000256" key="7">
    <source>
        <dbReference type="ARBA" id="ARBA00023157"/>
    </source>
</evidence>
<evidence type="ECO:0000256" key="6">
    <source>
        <dbReference type="ARBA" id="ARBA00023136"/>
    </source>
</evidence>
<evidence type="ECO:0000256" key="4">
    <source>
        <dbReference type="ARBA" id="ARBA00022737"/>
    </source>
</evidence>
<comment type="subcellular location">
    <subcellularLocation>
        <location evidence="1">Membrane</location>
        <topology evidence="1">Single-pass type I membrane protein</topology>
    </subcellularLocation>
</comment>
<evidence type="ECO:0000259" key="10">
    <source>
        <dbReference type="Pfam" id="PF23144"/>
    </source>
</evidence>
<dbReference type="AlphaFoldDB" id="A0A7J7K4M0"/>
<accession>A0A7J7K4M0</accession>
<keyword evidence="3" id="KW-0732">Signal</keyword>
<evidence type="ECO:0000313" key="11">
    <source>
        <dbReference type="EMBL" id="KAF6032894.1"/>
    </source>
</evidence>
<feature type="compositionally biased region" description="Polar residues" evidence="9">
    <location>
        <begin position="156"/>
        <end position="167"/>
    </location>
</feature>